<evidence type="ECO:0000313" key="1">
    <source>
        <dbReference type="EMBL" id="VDC33954.1"/>
    </source>
</evidence>
<keyword evidence="2" id="KW-1185">Reference proteome</keyword>
<dbReference type="OrthoDB" id="7775826at2"/>
<protein>
    <submittedName>
        <fullName evidence="1">Uncharacterized protein</fullName>
    </submittedName>
</protein>
<evidence type="ECO:0000313" key="2">
    <source>
        <dbReference type="Proteomes" id="UP000277498"/>
    </source>
</evidence>
<accession>A0A3P5XUI2</accession>
<dbReference type="AlphaFoldDB" id="A0A3P5XUI2"/>
<gene>
    <name evidence="1" type="ORF">XINFAN_04155</name>
</gene>
<dbReference type="RefSeq" id="WP_124088815.1">
    <property type="nucleotide sequence ID" value="NZ_UXAW01000138.1"/>
</dbReference>
<reference evidence="1 2" key="1">
    <citation type="submission" date="2018-11" db="EMBL/GenBank/DDBJ databases">
        <authorList>
            <person name="Criscuolo A."/>
        </authorList>
    </citation>
    <scope>NUCLEOTIDE SEQUENCE [LARGE SCALE GENOMIC DNA]</scope>
    <source>
        <strain evidence="1">ACIP111625</strain>
    </source>
</reference>
<dbReference type="EMBL" id="UXAW01000138">
    <property type="protein sequence ID" value="VDC33954.1"/>
    <property type="molecule type" value="Genomic_DNA"/>
</dbReference>
<dbReference type="Proteomes" id="UP000277498">
    <property type="component" value="Unassembled WGS sequence"/>
</dbReference>
<proteinExistence type="predicted"/>
<organism evidence="1 2">
    <name type="scientific">Pseudogemmobacter humi</name>
    <dbReference type="NCBI Taxonomy" id="2483812"/>
    <lineage>
        <taxon>Bacteria</taxon>
        <taxon>Pseudomonadati</taxon>
        <taxon>Pseudomonadota</taxon>
        <taxon>Alphaproteobacteria</taxon>
        <taxon>Rhodobacterales</taxon>
        <taxon>Paracoccaceae</taxon>
        <taxon>Pseudogemmobacter</taxon>
    </lineage>
</organism>
<sequence>MSETPETHTIRFLQELRKEMKEGFDKVNVRMDGITHIMTLLAGHYHNVGERLSSLEDRQKG</sequence>
<name>A0A3P5XUI2_9RHOB</name>